<keyword evidence="2" id="KW-1185">Reference proteome</keyword>
<comment type="caution">
    <text evidence="1">The sequence shown here is derived from an EMBL/GenBank/DDBJ whole genome shotgun (WGS) entry which is preliminary data.</text>
</comment>
<dbReference type="Proteomes" id="UP000887013">
    <property type="component" value="Unassembled WGS sequence"/>
</dbReference>
<sequence length="114" mass="13041">MVLSNAITIRIIVRYDIPSYVDFRIRRDLSPECSRFLRNGLYTRPATSLESRELLELRGGAPAPYRTARGRHTRGSRTVLMIACNAGPPSNSVFTRKSLILRKRISDRFIMRSS</sequence>
<dbReference type="AlphaFoldDB" id="A0A8X6PAD8"/>
<organism evidence="1 2">
    <name type="scientific">Nephila pilipes</name>
    <name type="common">Giant wood spider</name>
    <name type="synonym">Nephila maculata</name>
    <dbReference type="NCBI Taxonomy" id="299642"/>
    <lineage>
        <taxon>Eukaryota</taxon>
        <taxon>Metazoa</taxon>
        <taxon>Ecdysozoa</taxon>
        <taxon>Arthropoda</taxon>
        <taxon>Chelicerata</taxon>
        <taxon>Arachnida</taxon>
        <taxon>Araneae</taxon>
        <taxon>Araneomorphae</taxon>
        <taxon>Entelegynae</taxon>
        <taxon>Araneoidea</taxon>
        <taxon>Nephilidae</taxon>
        <taxon>Nephila</taxon>
    </lineage>
</organism>
<gene>
    <name evidence="1" type="ORF">NPIL_427801</name>
</gene>
<reference evidence="1" key="1">
    <citation type="submission" date="2020-08" db="EMBL/GenBank/DDBJ databases">
        <title>Multicomponent nature underlies the extraordinary mechanical properties of spider dragline silk.</title>
        <authorList>
            <person name="Kono N."/>
            <person name="Nakamura H."/>
            <person name="Mori M."/>
            <person name="Yoshida Y."/>
            <person name="Ohtoshi R."/>
            <person name="Malay A.D."/>
            <person name="Moran D.A.P."/>
            <person name="Tomita M."/>
            <person name="Numata K."/>
            <person name="Arakawa K."/>
        </authorList>
    </citation>
    <scope>NUCLEOTIDE SEQUENCE</scope>
</reference>
<proteinExistence type="predicted"/>
<dbReference type="EMBL" id="BMAW01113437">
    <property type="protein sequence ID" value="GFT57155.1"/>
    <property type="molecule type" value="Genomic_DNA"/>
</dbReference>
<name>A0A8X6PAD8_NEPPI</name>
<protein>
    <submittedName>
        <fullName evidence="1">Uncharacterized protein</fullName>
    </submittedName>
</protein>
<evidence type="ECO:0000313" key="2">
    <source>
        <dbReference type="Proteomes" id="UP000887013"/>
    </source>
</evidence>
<evidence type="ECO:0000313" key="1">
    <source>
        <dbReference type="EMBL" id="GFT57155.1"/>
    </source>
</evidence>
<accession>A0A8X6PAD8</accession>